<evidence type="ECO:0000256" key="1">
    <source>
        <dbReference type="ARBA" id="ARBA00023015"/>
    </source>
</evidence>
<keyword evidence="1" id="KW-0805">Transcription regulation</keyword>
<dbReference type="GO" id="GO:0003700">
    <property type="term" value="F:DNA-binding transcription factor activity"/>
    <property type="evidence" value="ECO:0007669"/>
    <property type="project" value="InterPro"/>
</dbReference>
<dbReference type="Gene3D" id="1.10.10.10">
    <property type="entry name" value="Winged helix-like DNA-binding domain superfamily/Winged helix DNA-binding domain"/>
    <property type="match status" value="1"/>
</dbReference>
<sequence>MKTNKPNLRPYGINPEKGRVYENITYVLALVYNLLQTRVEKFLLPHGLSAVQFNLLMLAAYQNNGKGLSQVELSKRLIASASNITKLVEKSVHAGWLTRQTNPQSRRENIICITQKGQNLIDEVWPEYDTLVRELTERIPSANRAQFETILCNWFVTLQEDK</sequence>
<dbReference type="InterPro" id="IPR036388">
    <property type="entry name" value="WH-like_DNA-bd_sf"/>
</dbReference>
<evidence type="ECO:0000256" key="2">
    <source>
        <dbReference type="ARBA" id="ARBA00023125"/>
    </source>
</evidence>
<dbReference type="InterPro" id="IPR000835">
    <property type="entry name" value="HTH_MarR-typ"/>
</dbReference>
<dbReference type="SMART" id="SM00347">
    <property type="entry name" value="HTH_MARR"/>
    <property type="match status" value="1"/>
</dbReference>
<dbReference type="PANTHER" id="PTHR42756">
    <property type="entry name" value="TRANSCRIPTIONAL REGULATOR, MARR"/>
    <property type="match status" value="1"/>
</dbReference>
<dbReference type="EMBL" id="SUVG01000001">
    <property type="protein sequence ID" value="MBE6420701.1"/>
    <property type="molecule type" value="Genomic_DNA"/>
</dbReference>
<dbReference type="AlphaFoldDB" id="A0A928HFJ8"/>
<evidence type="ECO:0000259" key="4">
    <source>
        <dbReference type="PROSITE" id="PS50995"/>
    </source>
</evidence>
<dbReference type="PROSITE" id="PS50995">
    <property type="entry name" value="HTH_MARR_2"/>
    <property type="match status" value="1"/>
</dbReference>
<dbReference type="InterPro" id="IPR036390">
    <property type="entry name" value="WH_DNA-bd_sf"/>
</dbReference>
<gene>
    <name evidence="5" type="ORF">E7027_00925</name>
</gene>
<name>A0A928HFJ8_9BACT</name>
<evidence type="ECO:0000256" key="3">
    <source>
        <dbReference type="ARBA" id="ARBA00023163"/>
    </source>
</evidence>
<dbReference type="Proteomes" id="UP000725649">
    <property type="component" value="Unassembled WGS sequence"/>
</dbReference>
<dbReference type="SUPFAM" id="SSF46785">
    <property type="entry name" value="Winged helix' DNA-binding domain"/>
    <property type="match status" value="1"/>
</dbReference>
<keyword evidence="2" id="KW-0238">DNA-binding</keyword>
<organism evidence="5 6">
    <name type="scientific">Candidatus Avelusimicrobium gallicola</name>
    <dbReference type="NCBI Taxonomy" id="2562704"/>
    <lineage>
        <taxon>Bacteria</taxon>
        <taxon>Pseudomonadati</taxon>
        <taxon>Elusimicrobiota</taxon>
        <taxon>Elusimicrobia</taxon>
        <taxon>Elusimicrobiales</taxon>
        <taxon>Elusimicrobiaceae</taxon>
        <taxon>Candidatus Avelusimicrobium</taxon>
    </lineage>
</organism>
<protein>
    <submittedName>
        <fullName evidence="5">MarR family transcriptional regulator</fullName>
    </submittedName>
</protein>
<proteinExistence type="predicted"/>
<reference evidence="5" key="1">
    <citation type="submission" date="2019-04" db="EMBL/GenBank/DDBJ databases">
        <title>Evolution of Biomass-Degrading Anaerobic Consortia Revealed by Metagenomics.</title>
        <authorList>
            <person name="Peng X."/>
        </authorList>
    </citation>
    <scope>NUCLEOTIDE SEQUENCE</scope>
    <source>
        <strain evidence="5">SIG66</strain>
    </source>
</reference>
<accession>A0A928HFJ8</accession>
<evidence type="ECO:0000313" key="6">
    <source>
        <dbReference type="Proteomes" id="UP000725649"/>
    </source>
</evidence>
<keyword evidence="3" id="KW-0804">Transcription</keyword>
<dbReference type="Pfam" id="PF01047">
    <property type="entry name" value="MarR"/>
    <property type="match status" value="1"/>
</dbReference>
<dbReference type="GO" id="GO:0003677">
    <property type="term" value="F:DNA binding"/>
    <property type="evidence" value="ECO:0007669"/>
    <property type="project" value="UniProtKB-KW"/>
</dbReference>
<evidence type="ECO:0000313" key="5">
    <source>
        <dbReference type="EMBL" id="MBE6420701.1"/>
    </source>
</evidence>
<comment type="caution">
    <text evidence="5">The sequence shown here is derived from an EMBL/GenBank/DDBJ whole genome shotgun (WGS) entry which is preliminary data.</text>
</comment>
<feature type="domain" description="HTH marR-type" evidence="4">
    <location>
        <begin position="21"/>
        <end position="156"/>
    </location>
</feature>
<dbReference type="PRINTS" id="PR00598">
    <property type="entry name" value="HTHMARR"/>
</dbReference>
<dbReference type="PANTHER" id="PTHR42756:SF1">
    <property type="entry name" value="TRANSCRIPTIONAL REPRESSOR OF EMRAB OPERON"/>
    <property type="match status" value="1"/>
</dbReference>